<evidence type="ECO:0000313" key="1">
    <source>
        <dbReference type="EMBL" id="GIH07620.1"/>
    </source>
</evidence>
<dbReference type="Proteomes" id="UP000612899">
    <property type="component" value="Unassembled WGS sequence"/>
</dbReference>
<evidence type="ECO:0000313" key="2">
    <source>
        <dbReference type="Proteomes" id="UP000612899"/>
    </source>
</evidence>
<comment type="caution">
    <text evidence="1">The sequence shown here is derived from an EMBL/GenBank/DDBJ whole genome shotgun (WGS) entry which is preliminary data.</text>
</comment>
<protein>
    <submittedName>
        <fullName evidence="1">Uncharacterized protein</fullName>
    </submittedName>
</protein>
<proteinExistence type="predicted"/>
<sequence>MSDTDLGQVVIQRVDWSRYWTSTGSPELFGNILSKLLQAGTPDESREVWNGIENSVFAQDTIFSAVEPTIDVIPAALVEDRP</sequence>
<name>A0A8J3QBL7_9ACTN</name>
<accession>A0A8J3QBL7</accession>
<organism evidence="1 2">
    <name type="scientific">Rhizocola hellebori</name>
    <dbReference type="NCBI Taxonomy" id="1392758"/>
    <lineage>
        <taxon>Bacteria</taxon>
        <taxon>Bacillati</taxon>
        <taxon>Actinomycetota</taxon>
        <taxon>Actinomycetes</taxon>
        <taxon>Micromonosporales</taxon>
        <taxon>Micromonosporaceae</taxon>
        <taxon>Rhizocola</taxon>
    </lineage>
</organism>
<keyword evidence="2" id="KW-1185">Reference proteome</keyword>
<reference evidence="1" key="1">
    <citation type="submission" date="2021-01" db="EMBL/GenBank/DDBJ databases">
        <title>Whole genome shotgun sequence of Rhizocola hellebori NBRC 109834.</title>
        <authorList>
            <person name="Komaki H."/>
            <person name="Tamura T."/>
        </authorList>
    </citation>
    <scope>NUCLEOTIDE SEQUENCE</scope>
    <source>
        <strain evidence="1">NBRC 109834</strain>
    </source>
</reference>
<dbReference type="AlphaFoldDB" id="A0A8J3QBL7"/>
<dbReference type="EMBL" id="BONY01000038">
    <property type="protein sequence ID" value="GIH07620.1"/>
    <property type="molecule type" value="Genomic_DNA"/>
</dbReference>
<gene>
    <name evidence="1" type="ORF">Rhe02_56870</name>
</gene>